<evidence type="ECO:0000256" key="1">
    <source>
        <dbReference type="SAM" id="Phobius"/>
    </source>
</evidence>
<name>A0A146KR60_LYGHE</name>
<reference evidence="2" key="1">
    <citation type="journal article" date="2016" name="Gigascience">
        <title>De novo construction of an expanded transcriptome assembly for the western tarnished plant bug, Lygus hesperus.</title>
        <authorList>
            <person name="Tassone E.E."/>
            <person name="Geib S.M."/>
            <person name="Hall B."/>
            <person name="Fabrick J.A."/>
            <person name="Brent C.S."/>
            <person name="Hull J.J."/>
        </authorList>
    </citation>
    <scope>NUCLEOTIDE SEQUENCE</scope>
</reference>
<proteinExistence type="predicted"/>
<organism evidence="2">
    <name type="scientific">Lygus hesperus</name>
    <name type="common">Western plant bug</name>
    <dbReference type="NCBI Taxonomy" id="30085"/>
    <lineage>
        <taxon>Eukaryota</taxon>
        <taxon>Metazoa</taxon>
        <taxon>Ecdysozoa</taxon>
        <taxon>Arthropoda</taxon>
        <taxon>Hexapoda</taxon>
        <taxon>Insecta</taxon>
        <taxon>Pterygota</taxon>
        <taxon>Neoptera</taxon>
        <taxon>Paraneoptera</taxon>
        <taxon>Hemiptera</taxon>
        <taxon>Heteroptera</taxon>
        <taxon>Panheteroptera</taxon>
        <taxon>Cimicomorpha</taxon>
        <taxon>Miridae</taxon>
        <taxon>Mirini</taxon>
        <taxon>Lygus</taxon>
    </lineage>
</organism>
<dbReference type="EMBL" id="GDHC01019635">
    <property type="protein sequence ID" value="JAP98993.1"/>
    <property type="molecule type" value="Transcribed_RNA"/>
</dbReference>
<feature type="non-terminal residue" evidence="2">
    <location>
        <position position="1"/>
    </location>
</feature>
<dbReference type="AlphaFoldDB" id="A0A146KR60"/>
<keyword evidence="1" id="KW-0812">Transmembrane</keyword>
<keyword evidence="1" id="KW-0472">Membrane</keyword>
<accession>A0A146KR60</accession>
<keyword evidence="1" id="KW-1133">Transmembrane helix</keyword>
<protein>
    <submittedName>
        <fullName evidence="2">Uncharacterized protein</fullName>
    </submittedName>
</protein>
<feature type="transmembrane region" description="Helical" evidence="1">
    <location>
        <begin position="42"/>
        <end position="60"/>
    </location>
</feature>
<evidence type="ECO:0000313" key="2">
    <source>
        <dbReference type="EMBL" id="JAP98993.1"/>
    </source>
</evidence>
<sequence length="123" mass="14318">LSCCCGGCYVSSARCPPFRCFPDPGRAENDSRDMWFCARRQCTIPSVTVLVCILLGLLILTKHLKELYDLNRKAQRFRRYTDFLEEVSDSMSRLEVNANKSYKNLQILNNVIDNRYRMDRPNV</sequence>
<gene>
    <name evidence="2" type="ORF">g.20766</name>
</gene>